<accession>A0AA90TY52</accession>
<protein>
    <submittedName>
        <fullName evidence="1">Uncharacterized protein</fullName>
    </submittedName>
</protein>
<evidence type="ECO:0000313" key="2">
    <source>
        <dbReference type="Proteomes" id="UP001185015"/>
    </source>
</evidence>
<dbReference type="AlphaFoldDB" id="A0AA90TY52"/>
<gene>
    <name evidence="1" type="ORF">J2750_000340</name>
</gene>
<evidence type="ECO:0000313" key="1">
    <source>
        <dbReference type="EMBL" id="MDR6221908.1"/>
    </source>
</evidence>
<organism evidence="1 2">
    <name type="scientific">Methanococcoides alaskense</name>
    <dbReference type="NCBI Taxonomy" id="325778"/>
    <lineage>
        <taxon>Archaea</taxon>
        <taxon>Methanobacteriati</taxon>
        <taxon>Methanobacteriota</taxon>
        <taxon>Stenosarchaea group</taxon>
        <taxon>Methanomicrobia</taxon>
        <taxon>Methanosarcinales</taxon>
        <taxon>Methanosarcinaceae</taxon>
        <taxon>Methanococcoides</taxon>
    </lineage>
</organism>
<proteinExistence type="predicted"/>
<reference evidence="1 2" key="1">
    <citation type="submission" date="2023-07" db="EMBL/GenBank/DDBJ databases">
        <title>Genomic Encyclopedia of Type Strains, Phase IV (KMG-IV): sequencing the most valuable type-strain genomes for metagenomic binning, comparative biology and taxonomic classification.</title>
        <authorList>
            <person name="Goeker M."/>
        </authorList>
    </citation>
    <scope>NUCLEOTIDE SEQUENCE [LARGE SCALE GENOMIC DNA]</scope>
    <source>
        <strain evidence="1 2">DSM 17273</strain>
    </source>
</reference>
<sequence>MDRIFSFLNILKIISNTDGFRNWINQYHQIEEDSFLLDGYNFFIEVVTSDLLESLHLSSAFDLEDDMTYYRAQFVGVNIDDIPNTSEKTVFIKNIWNNLKEIENASSWDDIKCYWQNNHDFFSIFDSIYRNNIICTKDIGKDLVLNATSIFYNYIFLNDTERGKPHTYPASILKNKMSPELMEKSYYGYIFCLQYVWYVLLGEEQFEICSLTELHRAYEKFSKNVIEDYEHDPFGIDYSDAELSALIKWESIDYFFPIIKSEIIEPLEDNIGINLSKNSILVLDGTFNKKVLSFLLSPKKLSNPDYMSSSDNESKIKKLDSYFLWQMFFKMDCKQIIIDGAAVFTDLLIGAVEKNKYYEVEDKIQILRIKHPSIDLGRFDYSYAILIESYSTFSDYSVWYAFFDCATDYSGFGGSLQQNIELFINENLEKNLIDVTEFTIEKEFFENYLDKGILSSITRIRNESEGILENAKGTALEHVACEVNRQIKQWTIGNQVTLKQNINNLIFILKENIPKNRDNENILKKIDEIELTNDVSNHYSIISLLIPQLLKLNLEETVQQLNSIDKKIDGVNLKVDELTNNHEALDFIIQNLEIIKNEIPELSTQINDVLDGFIDKSKSTEQKLKFSIPIIPTLIAYEIEKEVPKDISKRIRELIKLNNKLR</sequence>
<comment type="caution">
    <text evidence="1">The sequence shown here is derived from an EMBL/GenBank/DDBJ whole genome shotgun (WGS) entry which is preliminary data.</text>
</comment>
<keyword evidence="2" id="KW-1185">Reference proteome</keyword>
<dbReference type="Proteomes" id="UP001185015">
    <property type="component" value="Unassembled WGS sequence"/>
</dbReference>
<dbReference type="EMBL" id="JAVDQI010000001">
    <property type="protein sequence ID" value="MDR6221908.1"/>
    <property type="molecule type" value="Genomic_DNA"/>
</dbReference>
<name>A0AA90TY52_9EURY</name>
<dbReference type="RefSeq" id="WP_270096286.1">
    <property type="nucleotide sequence ID" value="NZ_JAQFFK010000003.1"/>
</dbReference>